<name>A0A8S5T1N3_9CAUD</name>
<organism evidence="2">
    <name type="scientific">Myoviridae sp. ct5ra14</name>
    <dbReference type="NCBI Taxonomy" id="2827659"/>
    <lineage>
        <taxon>Viruses</taxon>
        <taxon>Duplodnaviria</taxon>
        <taxon>Heunggongvirae</taxon>
        <taxon>Uroviricota</taxon>
        <taxon>Caudoviricetes</taxon>
    </lineage>
</organism>
<sequence>MTMNLLKLTFYRAQMIDDIKDSLIAVAFASVGGLLYFLSNLDGEKPFNMKACLIQVAVSAFSGLIAYICVINFAGVSPDVGGAFSGVAGWMGTRLLKIVELAFRKKMGVD</sequence>
<dbReference type="EMBL" id="BK032730">
    <property type="protein sequence ID" value="DAF57169.1"/>
    <property type="molecule type" value="Genomic_DNA"/>
</dbReference>
<keyword evidence="1" id="KW-0472">Membrane</keyword>
<proteinExistence type="predicted"/>
<keyword evidence="1" id="KW-1133">Transmembrane helix</keyword>
<accession>A0A8S5T1N3</accession>
<reference evidence="2" key="1">
    <citation type="journal article" date="2021" name="Proc. Natl. Acad. Sci. U.S.A.">
        <title>A Catalog of Tens of Thousands of Viruses from Human Metagenomes Reveals Hidden Associations with Chronic Diseases.</title>
        <authorList>
            <person name="Tisza M.J."/>
            <person name="Buck C.B."/>
        </authorList>
    </citation>
    <scope>NUCLEOTIDE SEQUENCE</scope>
    <source>
        <strain evidence="2">Ct5ra14</strain>
    </source>
</reference>
<evidence type="ECO:0000313" key="2">
    <source>
        <dbReference type="EMBL" id="DAF57169.1"/>
    </source>
</evidence>
<dbReference type="InterPro" id="IPR032126">
    <property type="entry name" value="LydA_holin"/>
</dbReference>
<feature type="transmembrane region" description="Helical" evidence="1">
    <location>
        <begin position="51"/>
        <end position="74"/>
    </location>
</feature>
<evidence type="ECO:0000256" key="1">
    <source>
        <dbReference type="SAM" id="Phobius"/>
    </source>
</evidence>
<protein>
    <submittedName>
        <fullName evidence="2">LydA holin phage, holin superfamily III</fullName>
    </submittedName>
</protein>
<feature type="transmembrane region" description="Helical" evidence="1">
    <location>
        <begin position="22"/>
        <end position="39"/>
    </location>
</feature>
<keyword evidence="1" id="KW-0812">Transmembrane</keyword>
<dbReference type="Pfam" id="PF16083">
    <property type="entry name" value="Phage_holin_3_3"/>
    <property type="match status" value="1"/>
</dbReference>